<feature type="transmembrane region" description="Helical" evidence="1">
    <location>
        <begin position="82"/>
        <end position="103"/>
    </location>
</feature>
<gene>
    <name evidence="2" type="ORF">OPR82_04035</name>
</gene>
<protein>
    <submittedName>
        <fullName evidence="2">DUF1499 domain-containing protein</fullName>
    </submittedName>
</protein>
<dbReference type="Proteomes" id="UP001301216">
    <property type="component" value="Unassembled WGS sequence"/>
</dbReference>
<dbReference type="RefSeq" id="WP_265983146.1">
    <property type="nucleotide sequence ID" value="NZ_JAPHAV010000001.1"/>
</dbReference>
<sequence>MRKLRYQRRQSRSAIWALRFGIFAFVLSVLGLILHRFGKLETPHFVLIAALGAVIAILALLCAAKGLRNLWVNGDKGGARSFWAGFLAFSVLLPVCFVGNLWYGSARIFDVTTDFEMPPQFPSTMPQRLAGMNPLSEAVQGDMLGQMAAYPDVIGRRYEAAPDRVAQAVVNTLKAFSWTQIGRDIPLSQQNAIRFAVIAHSPILGLKSDVVIRLLDEGEITYVDMRSLSHYGDRDMGLNAAFITQFLSALEGEVNKAPADAE</sequence>
<name>A0ABT3QK04_9HYPH</name>
<feature type="transmembrane region" description="Helical" evidence="1">
    <location>
        <begin position="20"/>
        <end position="38"/>
    </location>
</feature>
<evidence type="ECO:0000313" key="3">
    <source>
        <dbReference type="Proteomes" id="UP001301216"/>
    </source>
</evidence>
<dbReference type="InterPro" id="IPR010865">
    <property type="entry name" value="DUF1499"/>
</dbReference>
<evidence type="ECO:0000256" key="1">
    <source>
        <dbReference type="SAM" id="Phobius"/>
    </source>
</evidence>
<accession>A0ABT3QK04</accession>
<proteinExistence type="predicted"/>
<dbReference type="Pfam" id="PF07386">
    <property type="entry name" value="DUF1499"/>
    <property type="match status" value="1"/>
</dbReference>
<reference evidence="2 3" key="1">
    <citation type="submission" date="2022-11" db="EMBL/GenBank/DDBJ databases">
        <title>Brucella sp. YY2X, whole genome shotgun sequencing project.</title>
        <authorList>
            <person name="Yang Y."/>
        </authorList>
    </citation>
    <scope>NUCLEOTIDE SEQUENCE [LARGE SCALE GENOMIC DNA]</scope>
    <source>
        <strain evidence="2 3">YY2X</strain>
    </source>
</reference>
<organism evidence="2 3">
    <name type="scientific">Ochrobactrum chromiisoli</name>
    <dbReference type="NCBI Taxonomy" id="2993941"/>
    <lineage>
        <taxon>Bacteria</taxon>
        <taxon>Pseudomonadati</taxon>
        <taxon>Pseudomonadota</taxon>
        <taxon>Alphaproteobacteria</taxon>
        <taxon>Hyphomicrobiales</taxon>
        <taxon>Brucellaceae</taxon>
        <taxon>Brucella/Ochrobactrum group</taxon>
        <taxon>Ochrobactrum</taxon>
    </lineage>
</organism>
<dbReference type="EMBL" id="JAPHAV010000001">
    <property type="protein sequence ID" value="MCX2695947.1"/>
    <property type="molecule type" value="Genomic_DNA"/>
</dbReference>
<comment type="caution">
    <text evidence="2">The sequence shown here is derived from an EMBL/GenBank/DDBJ whole genome shotgun (WGS) entry which is preliminary data.</text>
</comment>
<keyword evidence="3" id="KW-1185">Reference proteome</keyword>
<keyword evidence="1" id="KW-1133">Transmembrane helix</keyword>
<evidence type="ECO:0000313" key="2">
    <source>
        <dbReference type="EMBL" id="MCX2695947.1"/>
    </source>
</evidence>
<keyword evidence="1" id="KW-0472">Membrane</keyword>
<feature type="transmembrane region" description="Helical" evidence="1">
    <location>
        <begin position="44"/>
        <end position="62"/>
    </location>
</feature>
<keyword evidence="1" id="KW-0812">Transmembrane</keyword>